<dbReference type="AlphaFoldDB" id="A0A2J7Q7Q6"/>
<keyword evidence="5 9" id="KW-0032">Aminotransferase</keyword>
<dbReference type="SUPFAM" id="SSF53383">
    <property type="entry name" value="PLP-dependent transferases"/>
    <property type="match status" value="1"/>
</dbReference>
<dbReference type="GO" id="GO:0006532">
    <property type="term" value="P:aspartate biosynthetic process"/>
    <property type="evidence" value="ECO:0007669"/>
    <property type="project" value="TreeGrafter"/>
</dbReference>
<dbReference type="GO" id="GO:0004069">
    <property type="term" value="F:L-aspartate:2-oxoglutarate aminotransferase activity"/>
    <property type="evidence" value="ECO:0007669"/>
    <property type="project" value="UniProtKB-EC"/>
</dbReference>
<comment type="caution">
    <text evidence="9">The sequence shown here is derived from an EMBL/GenBank/DDBJ whole genome shotgun (WGS) entry which is preliminary data.</text>
</comment>
<evidence type="ECO:0000256" key="5">
    <source>
        <dbReference type="ARBA" id="ARBA00022576"/>
    </source>
</evidence>
<sequence>MNMASPDFSAVNSEELTEIIDVCTRCFADKSEKRIDLIPGAYRDENGKPWVLPFILDLEKKLLKSDTYNHEYVLFLGLDSFNELVPRLILGENSPALKSGRAFGIQTVSGCGALRIGAELLVRHAKYTTFYISAQTWDNHESTFLYAGFSTCCQYRYWDPVKKGVDFEGMIEDLQQAPENAVIILQMCAHNPTGCDLTKEQWSKVADIMQEKKLFPFFDSAYQGFASGNLEEDAWPVRYFVDRGFEMLITQSFSKNMGLYGDRTGCLILLLKEGRQEEVGSIRLMLTIIARALYLCPTRHGAEIVIQTLQDPALRKQWLECLQTMVTRLKAVRQGLRERLEKLGTPGDWNHITTQRGMFSFTGLTSKQTTYLAKEYHMYLMPNGRANLCSLNSKNLDRFAQAVHDAVTREAD</sequence>
<evidence type="ECO:0000313" key="10">
    <source>
        <dbReference type="Proteomes" id="UP000235965"/>
    </source>
</evidence>
<dbReference type="GO" id="GO:0030170">
    <property type="term" value="F:pyridoxal phosphate binding"/>
    <property type="evidence" value="ECO:0007669"/>
    <property type="project" value="InterPro"/>
</dbReference>
<dbReference type="InParanoid" id="A0A2J7Q7Q6"/>
<organism evidence="9 10">
    <name type="scientific">Cryptotermes secundus</name>
    <dbReference type="NCBI Taxonomy" id="105785"/>
    <lineage>
        <taxon>Eukaryota</taxon>
        <taxon>Metazoa</taxon>
        <taxon>Ecdysozoa</taxon>
        <taxon>Arthropoda</taxon>
        <taxon>Hexapoda</taxon>
        <taxon>Insecta</taxon>
        <taxon>Pterygota</taxon>
        <taxon>Neoptera</taxon>
        <taxon>Polyneoptera</taxon>
        <taxon>Dictyoptera</taxon>
        <taxon>Blattodea</taxon>
        <taxon>Blattoidea</taxon>
        <taxon>Termitoidae</taxon>
        <taxon>Kalotermitidae</taxon>
        <taxon>Cryptotermitinae</taxon>
        <taxon>Cryptotermes</taxon>
    </lineage>
</organism>
<reference evidence="9 10" key="1">
    <citation type="submission" date="2017-12" db="EMBL/GenBank/DDBJ databases">
        <title>Hemimetabolous genomes reveal molecular basis of termite eusociality.</title>
        <authorList>
            <person name="Harrison M.C."/>
            <person name="Jongepier E."/>
            <person name="Robertson H.M."/>
            <person name="Arning N."/>
            <person name="Bitard-Feildel T."/>
            <person name="Chao H."/>
            <person name="Childers C.P."/>
            <person name="Dinh H."/>
            <person name="Doddapaneni H."/>
            <person name="Dugan S."/>
            <person name="Gowin J."/>
            <person name="Greiner C."/>
            <person name="Han Y."/>
            <person name="Hu H."/>
            <person name="Hughes D.S.T."/>
            <person name="Huylmans A.-K."/>
            <person name="Kemena C."/>
            <person name="Kremer L.P.M."/>
            <person name="Lee S.L."/>
            <person name="Lopez-Ezquerra A."/>
            <person name="Mallet L."/>
            <person name="Monroy-Kuhn J.M."/>
            <person name="Moser A."/>
            <person name="Murali S.C."/>
            <person name="Muzny D.M."/>
            <person name="Otani S."/>
            <person name="Piulachs M.-D."/>
            <person name="Poelchau M."/>
            <person name="Qu J."/>
            <person name="Schaub F."/>
            <person name="Wada-Katsumata A."/>
            <person name="Worley K.C."/>
            <person name="Xie Q."/>
            <person name="Ylla G."/>
            <person name="Poulsen M."/>
            <person name="Gibbs R.A."/>
            <person name="Schal C."/>
            <person name="Richards S."/>
            <person name="Belles X."/>
            <person name="Korb J."/>
            <person name="Bornberg-Bauer E."/>
        </authorList>
    </citation>
    <scope>NUCLEOTIDE SEQUENCE [LARGE SCALE GENOMIC DNA]</scope>
    <source>
        <tissue evidence="9">Whole body</tissue>
    </source>
</reference>
<evidence type="ECO:0000256" key="4">
    <source>
        <dbReference type="ARBA" id="ARBA00012753"/>
    </source>
</evidence>
<keyword evidence="10" id="KW-1185">Reference proteome</keyword>
<dbReference type="STRING" id="105785.A0A2J7Q7Q6"/>
<dbReference type="GO" id="GO:0005829">
    <property type="term" value="C:cytosol"/>
    <property type="evidence" value="ECO:0007669"/>
    <property type="project" value="TreeGrafter"/>
</dbReference>
<proteinExistence type="inferred from homology"/>
<keyword evidence="7" id="KW-0663">Pyridoxal phosphate</keyword>
<dbReference type="InterPro" id="IPR000796">
    <property type="entry name" value="Asp_trans"/>
</dbReference>
<evidence type="ECO:0000256" key="6">
    <source>
        <dbReference type="ARBA" id="ARBA00022679"/>
    </source>
</evidence>
<dbReference type="InterPro" id="IPR004839">
    <property type="entry name" value="Aminotransferase_I/II_large"/>
</dbReference>
<comment type="cofactor">
    <cofactor evidence="1">
        <name>pyridoxal 5'-phosphate</name>
        <dbReference type="ChEBI" id="CHEBI:597326"/>
    </cofactor>
</comment>
<evidence type="ECO:0000256" key="7">
    <source>
        <dbReference type="ARBA" id="ARBA00022898"/>
    </source>
</evidence>
<evidence type="ECO:0000313" key="9">
    <source>
        <dbReference type="EMBL" id="PNF24614.1"/>
    </source>
</evidence>
<comment type="subunit">
    <text evidence="3">Homodimer.</text>
</comment>
<dbReference type="EMBL" id="NEVH01017441">
    <property type="protein sequence ID" value="PNF24614.1"/>
    <property type="molecule type" value="Genomic_DNA"/>
</dbReference>
<dbReference type="PRINTS" id="PR00799">
    <property type="entry name" value="TRANSAMINASE"/>
</dbReference>
<protein>
    <recommendedName>
        <fullName evidence="4">aspartate transaminase</fullName>
        <ecNumber evidence="4">2.6.1.1</ecNumber>
    </recommendedName>
</protein>
<dbReference type="PANTHER" id="PTHR11879:SF55">
    <property type="entry name" value="GLUTAMATE OXALOACETATE TRANSAMINASE 1, ISOFORM B"/>
    <property type="match status" value="1"/>
</dbReference>
<dbReference type="Gene3D" id="3.40.640.10">
    <property type="entry name" value="Type I PLP-dependent aspartate aminotransferase-like (Major domain)"/>
    <property type="match status" value="1"/>
</dbReference>
<evidence type="ECO:0000256" key="2">
    <source>
        <dbReference type="ARBA" id="ARBA00007441"/>
    </source>
</evidence>
<dbReference type="FunFam" id="3.40.640.10:FF:000066">
    <property type="entry name" value="Aspartate aminotransferase"/>
    <property type="match status" value="1"/>
</dbReference>
<dbReference type="EC" id="2.6.1.1" evidence="4"/>
<dbReference type="InterPro" id="IPR015422">
    <property type="entry name" value="PyrdxlP-dep_Trfase_small"/>
</dbReference>
<gene>
    <name evidence="9" type="primary">GOT1</name>
    <name evidence="9" type="ORF">B7P43_G03076</name>
</gene>
<evidence type="ECO:0000259" key="8">
    <source>
        <dbReference type="Pfam" id="PF00155"/>
    </source>
</evidence>
<dbReference type="NCBIfam" id="NF006719">
    <property type="entry name" value="PRK09257.1"/>
    <property type="match status" value="1"/>
</dbReference>
<dbReference type="OrthoDB" id="6752799at2759"/>
<dbReference type="PANTHER" id="PTHR11879">
    <property type="entry name" value="ASPARTATE AMINOTRANSFERASE"/>
    <property type="match status" value="1"/>
</dbReference>
<accession>A0A2J7Q7Q6</accession>
<evidence type="ECO:0000256" key="1">
    <source>
        <dbReference type="ARBA" id="ARBA00001933"/>
    </source>
</evidence>
<dbReference type="CDD" id="cd00609">
    <property type="entry name" value="AAT_like"/>
    <property type="match status" value="1"/>
</dbReference>
<dbReference type="Pfam" id="PF00155">
    <property type="entry name" value="Aminotran_1_2"/>
    <property type="match status" value="1"/>
</dbReference>
<feature type="domain" description="Aminotransferase class I/classII large" evidence="8">
    <location>
        <begin position="35"/>
        <end position="403"/>
    </location>
</feature>
<keyword evidence="6 9" id="KW-0808">Transferase</keyword>
<dbReference type="InterPro" id="IPR015421">
    <property type="entry name" value="PyrdxlP-dep_Trfase_major"/>
</dbReference>
<evidence type="ECO:0000256" key="3">
    <source>
        <dbReference type="ARBA" id="ARBA00011738"/>
    </source>
</evidence>
<dbReference type="InterPro" id="IPR015424">
    <property type="entry name" value="PyrdxlP-dep_Trfase"/>
</dbReference>
<dbReference type="Proteomes" id="UP000235965">
    <property type="component" value="Unassembled WGS sequence"/>
</dbReference>
<comment type="similarity">
    <text evidence="2">Belongs to the class-I pyridoxal-phosphate-dependent aminotransferase family.</text>
</comment>
<name>A0A2J7Q7Q6_9NEOP</name>
<dbReference type="Gene3D" id="3.90.1150.10">
    <property type="entry name" value="Aspartate Aminotransferase, domain 1"/>
    <property type="match status" value="1"/>
</dbReference>